<dbReference type="Pfam" id="PF10984">
    <property type="entry name" value="DUF2794"/>
    <property type="match status" value="1"/>
</dbReference>
<feature type="region of interest" description="Disordered" evidence="1">
    <location>
        <begin position="1"/>
        <end position="27"/>
    </location>
</feature>
<dbReference type="AlphaFoldDB" id="A0A348G536"/>
<organism evidence="2 3">
    <name type="scientific">Blastochloris tepida</name>
    <dbReference type="NCBI Taxonomy" id="2233851"/>
    <lineage>
        <taxon>Bacteria</taxon>
        <taxon>Pseudomonadati</taxon>
        <taxon>Pseudomonadota</taxon>
        <taxon>Alphaproteobacteria</taxon>
        <taxon>Hyphomicrobiales</taxon>
        <taxon>Blastochloridaceae</taxon>
        <taxon>Blastochloris</taxon>
    </lineage>
</organism>
<protein>
    <recommendedName>
        <fullName evidence="4">DUF2794 domain-containing protein</fullName>
    </recommendedName>
</protein>
<gene>
    <name evidence="2" type="ORF">BLTE_33540</name>
</gene>
<accession>A0A348G536</accession>
<evidence type="ECO:0000256" key="1">
    <source>
        <dbReference type="SAM" id="MobiDB-lite"/>
    </source>
</evidence>
<sequence>MIFEEARLSDIEPSGNRGGATAEWTGAPSANGTGAALAPWVTFDRRELDSILNLYGRKVADGEWRDYAIDFLKDRAVFSVFRRAADVALYRIEKIPRLARKQGAYSVVSATGLILKRGADLDRVLRVLDKPVRLVAG</sequence>
<keyword evidence="3" id="KW-1185">Reference proteome</keyword>
<dbReference type="EMBL" id="AP018907">
    <property type="protein sequence ID" value="BBF94669.1"/>
    <property type="molecule type" value="Genomic_DNA"/>
</dbReference>
<proteinExistence type="predicted"/>
<dbReference type="OrthoDB" id="7159482at2"/>
<dbReference type="InterPro" id="IPR021252">
    <property type="entry name" value="DUF2794"/>
</dbReference>
<dbReference type="Proteomes" id="UP000266934">
    <property type="component" value="Chromosome"/>
</dbReference>
<reference evidence="2 3" key="1">
    <citation type="submission" date="2018-08" db="EMBL/GenBank/DDBJ databases">
        <title>Complete genome sequencing of Blastochloris tepida GI.</title>
        <authorList>
            <person name="Tsukatani Y."/>
            <person name="Mori H."/>
        </authorList>
    </citation>
    <scope>NUCLEOTIDE SEQUENCE [LARGE SCALE GENOMIC DNA]</scope>
    <source>
        <strain evidence="2 3">GI</strain>
    </source>
</reference>
<evidence type="ECO:0008006" key="4">
    <source>
        <dbReference type="Google" id="ProtNLM"/>
    </source>
</evidence>
<name>A0A348G536_9HYPH</name>
<evidence type="ECO:0000313" key="2">
    <source>
        <dbReference type="EMBL" id="BBF94669.1"/>
    </source>
</evidence>
<feature type="compositionally biased region" description="Basic and acidic residues" evidence="1">
    <location>
        <begin position="1"/>
        <end position="10"/>
    </location>
</feature>
<dbReference type="KEGG" id="blag:BLTE_33540"/>
<evidence type="ECO:0000313" key="3">
    <source>
        <dbReference type="Proteomes" id="UP000266934"/>
    </source>
</evidence>